<evidence type="ECO:0000256" key="1">
    <source>
        <dbReference type="SAM" id="Phobius"/>
    </source>
</evidence>
<sequence>MQNYFFCGLVLMPLTLKAVRVKWQIIILFLMPFFILYLIKLLNKRRVGTCCPRVLFQVYYWVNIWNLKKTVQRLLRKSAVHGIFGRGLSDFNKWKVLCG</sequence>
<keyword evidence="1" id="KW-0472">Membrane</keyword>
<reference evidence="2" key="1">
    <citation type="submission" date="2018-06" db="EMBL/GenBank/DDBJ databases">
        <authorList>
            <consortium name="Pathogen Informatics"/>
            <person name="Doyle S."/>
        </authorList>
    </citation>
    <scope>NUCLEOTIDE SEQUENCE [LARGE SCALE GENOMIC DNA]</scope>
    <source>
        <strain evidence="2">NCTC11421</strain>
    </source>
</reference>
<name>A0A378W258_NEIGO</name>
<gene>
    <name evidence="2" type="ORF">NCTC11421_02658</name>
</gene>
<protein>
    <submittedName>
        <fullName evidence="2">Uncharacterized protein</fullName>
    </submittedName>
</protein>
<keyword evidence="1" id="KW-0812">Transmembrane</keyword>
<feature type="transmembrane region" description="Helical" evidence="1">
    <location>
        <begin position="21"/>
        <end position="39"/>
    </location>
</feature>
<dbReference type="AlphaFoldDB" id="A0A378W258"/>
<proteinExistence type="predicted"/>
<keyword evidence="1" id="KW-1133">Transmembrane helix</keyword>
<dbReference type="EMBL" id="UGRI01000001">
    <property type="protein sequence ID" value="SUA24655.1"/>
    <property type="molecule type" value="Genomic_DNA"/>
</dbReference>
<accession>A0A378W258</accession>
<organism evidence="2">
    <name type="scientific">Neisseria gonorrhoeae</name>
    <dbReference type="NCBI Taxonomy" id="485"/>
    <lineage>
        <taxon>Bacteria</taxon>
        <taxon>Pseudomonadati</taxon>
        <taxon>Pseudomonadota</taxon>
        <taxon>Betaproteobacteria</taxon>
        <taxon>Neisseriales</taxon>
        <taxon>Neisseriaceae</taxon>
        <taxon>Neisseria</taxon>
    </lineage>
</organism>
<evidence type="ECO:0000313" key="2">
    <source>
        <dbReference type="EMBL" id="SUA24655.1"/>
    </source>
</evidence>